<dbReference type="CDD" id="cd06170">
    <property type="entry name" value="LuxR_C_like"/>
    <property type="match status" value="1"/>
</dbReference>
<organism evidence="5 6">
    <name type="scientific">Mycolicibacterium goodii</name>
    <name type="common">Mycobacterium goodii</name>
    <dbReference type="NCBI Taxonomy" id="134601"/>
    <lineage>
        <taxon>Bacteria</taxon>
        <taxon>Bacillati</taxon>
        <taxon>Actinomycetota</taxon>
        <taxon>Actinomycetes</taxon>
        <taxon>Mycobacteriales</taxon>
        <taxon>Mycobacteriaceae</taxon>
        <taxon>Mycolicibacterium</taxon>
    </lineage>
</organism>
<dbReference type="Pfam" id="PF25873">
    <property type="entry name" value="WHD_MalT"/>
    <property type="match status" value="1"/>
</dbReference>
<dbReference type="InterPro" id="IPR016032">
    <property type="entry name" value="Sig_transdc_resp-reg_C-effctor"/>
</dbReference>
<dbReference type="SMART" id="SM00421">
    <property type="entry name" value="HTH_LUXR"/>
    <property type="match status" value="1"/>
</dbReference>
<dbReference type="InterPro" id="IPR036388">
    <property type="entry name" value="WH-like_DNA-bd_sf"/>
</dbReference>
<gene>
    <name evidence="5" type="ORF">KL859_27585</name>
</gene>
<proteinExistence type="predicted"/>
<dbReference type="Gene3D" id="1.10.10.10">
    <property type="entry name" value="Winged helix-like DNA-binding domain superfamily/Winged helix DNA-binding domain"/>
    <property type="match status" value="1"/>
</dbReference>
<dbReference type="PRINTS" id="PR00038">
    <property type="entry name" value="HTHLUXR"/>
</dbReference>
<dbReference type="Gene3D" id="3.40.50.300">
    <property type="entry name" value="P-loop containing nucleotide triphosphate hydrolases"/>
    <property type="match status" value="1"/>
</dbReference>
<accession>A0ABS6HVA8</accession>
<dbReference type="SUPFAM" id="SSF52540">
    <property type="entry name" value="P-loop containing nucleoside triphosphate hydrolases"/>
    <property type="match status" value="1"/>
</dbReference>
<evidence type="ECO:0000259" key="4">
    <source>
        <dbReference type="PROSITE" id="PS50043"/>
    </source>
</evidence>
<keyword evidence="3" id="KW-0804">Transcription</keyword>
<dbReference type="EMBL" id="JAHBOM010000027">
    <property type="protein sequence ID" value="MBU8826619.1"/>
    <property type="molecule type" value="Genomic_DNA"/>
</dbReference>
<dbReference type="InterPro" id="IPR000792">
    <property type="entry name" value="Tscrpt_reg_LuxR_C"/>
</dbReference>
<feature type="domain" description="HTH luxR-type" evidence="4">
    <location>
        <begin position="706"/>
        <end position="771"/>
    </location>
</feature>
<evidence type="ECO:0000313" key="6">
    <source>
        <dbReference type="Proteomes" id="UP000696413"/>
    </source>
</evidence>
<dbReference type="PROSITE" id="PS50043">
    <property type="entry name" value="HTH_LUXR_2"/>
    <property type="match status" value="1"/>
</dbReference>
<evidence type="ECO:0000313" key="5">
    <source>
        <dbReference type="EMBL" id="MBU8826619.1"/>
    </source>
</evidence>
<evidence type="ECO:0000256" key="2">
    <source>
        <dbReference type="ARBA" id="ARBA00023125"/>
    </source>
</evidence>
<dbReference type="Pfam" id="PF00196">
    <property type="entry name" value="GerE"/>
    <property type="match status" value="1"/>
</dbReference>
<protein>
    <submittedName>
        <fullName evidence="5">LuxR C-terminal-related transcriptional regulator</fullName>
    </submittedName>
</protein>
<keyword evidence="6" id="KW-1185">Reference proteome</keyword>
<dbReference type="PANTHER" id="PTHR44688:SF16">
    <property type="entry name" value="DNA-BINDING TRANSCRIPTIONAL ACTIVATOR DEVR_DOSR"/>
    <property type="match status" value="1"/>
</dbReference>
<keyword evidence="1" id="KW-0805">Transcription regulation</keyword>
<dbReference type="RefSeq" id="WP_214395915.1">
    <property type="nucleotide sequence ID" value="NZ_JAHBOL010000031.1"/>
</dbReference>
<name>A0ABS6HVA8_MYCGD</name>
<evidence type="ECO:0000256" key="1">
    <source>
        <dbReference type="ARBA" id="ARBA00023015"/>
    </source>
</evidence>
<dbReference type="Gene3D" id="1.25.40.10">
    <property type="entry name" value="Tetratricopeptide repeat domain"/>
    <property type="match status" value="1"/>
</dbReference>
<dbReference type="Proteomes" id="UP000696413">
    <property type="component" value="Unassembled WGS sequence"/>
</dbReference>
<reference evidence="5 6" key="1">
    <citation type="submission" date="2021-05" db="EMBL/GenBank/DDBJ databases">
        <title>Draft Genome Sequences of Clinical Respiratory Isolates of Mycobacterium goodii Recovered in Ireland.</title>
        <authorList>
            <person name="Flanagan P.R."/>
            <person name="Mok S."/>
            <person name="Roycroft E."/>
            <person name="Rogers T.R."/>
            <person name="Fitzgibbon M."/>
        </authorList>
    </citation>
    <scope>NUCLEOTIDE SEQUENCE [LARGE SCALE GENOMIC DNA]</scope>
    <source>
        <strain evidence="5 6">14IE55</strain>
    </source>
</reference>
<dbReference type="SUPFAM" id="SSF48452">
    <property type="entry name" value="TPR-like"/>
    <property type="match status" value="1"/>
</dbReference>
<dbReference type="InterPro" id="IPR059106">
    <property type="entry name" value="WHD_MalT"/>
</dbReference>
<sequence length="773" mass="83588">MIVAGSTKVTGQQCYTPPLFELDADAPAGAGEPAVLLAAKSAPPAIRAQVIERSALIDILSAEPSRKLTLLSAPAGWGKTTLLAQWASEADDRRRRGWLSLDASDNDPTRFWACAITALGKASPGVAPRALELVRMGADPRRAVLPTLLDELAAIDHHIALILDDYHLVEDRTVHEQVGFVIEQMPPTFRLLIATRSDPALPLARLRARGELLELRAEELRFHAGEAADLLDGVLDFKLTDAQVQLLFNRTEGWAAGLYLAGLSLAGRTDAAEFIQDFAGDNRHIVDYLIAEVLDGQPAHIRSFLLRTSFLDRLNGALCDSVLATSGSASVLETIERDNLFLLPLDVSRRWYRYHQLFADLLRTELRCSEPELVPILHQRASAWFAGEGLTDEAIHHLVAAGDIPGAAGLISRSWATAFNLGRLSTVSGWLGVLPPELVASNPRLSLARAWVALDSGHLDDAGGWIDAVQAERAVVDTGVDNIAEKLVVLRAVHRFRSGDLPSALDTARRATGLDLGNAPVGRPIAFCVYGAALYFSGDTCDAQQAFRTAASLAERVGNLPAHRYALGYLAMISARQGELDAAEELIRQVNGSSRDLADGEHFADMMVSLAMAIILDLRRDSAAAAEAADMAVGLARRGAGILEVANALLTRAEILGHLGEHCECRACRNEAAMLLRHCTDPGIVARPLTAAHRGTGFGLGARSRKDTIVEELTAKEHEVLALLGTRLSRREIGERLYVSLNTVKTHQRALYRKLGVENRSAAVTRARELGLH</sequence>
<comment type="caution">
    <text evidence="5">The sequence shown here is derived from an EMBL/GenBank/DDBJ whole genome shotgun (WGS) entry which is preliminary data.</text>
</comment>
<dbReference type="InterPro" id="IPR011990">
    <property type="entry name" value="TPR-like_helical_dom_sf"/>
</dbReference>
<dbReference type="PANTHER" id="PTHR44688">
    <property type="entry name" value="DNA-BINDING TRANSCRIPTIONAL ACTIVATOR DEVR_DOSR"/>
    <property type="match status" value="1"/>
</dbReference>
<dbReference type="SUPFAM" id="SSF46894">
    <property type="entry name" value="C-terminal effector domain of the bipartite response regulators"/>
    <property type="match status" value="1"/>
</dbReference>
<keyword evidence="2" id="KW-0238">DNA-binding</keyword>
<dbReference type="InterPro" id="IPR027417">
    <property type="entry name" value="P-loop_NTPase"/>
</dbReference>
<evidence type="ECO:0000256" key="3">
    <source>
        <dbReference type="ARBA" id="ARBA00023163"/>
    </source>
</evidence>